<dbReference type="Proteomes" id="UP000564836">
    <property type="component" value="Chromosome"/>
</dbReference>
<feature type="region of interest" description="Disordered" evidence="1">
    <location>
        <begin position="58"/>
        <end position="79"/>
    </location>
</feature>
<name>A0A7Z0TPU3_9BRAD</name>
<organism evidence="2">
    <name type="scientific">Bradyrhizobium barranii subsp. barranii</name>
    <dbReference type="NCBI Taxonomy" id="2823807"/>
    <lineage>
        <taxon>Bacteria</taxon>
        <taxon>Pseudomonadati</taxon>
        <taxon>Pseudomonadota</taxon>
        <taxon>Alphaproteobacteria</taxon>
        <taxon>Hyphomicrobiales</taxon>
        <taxon>Nitrobacteraceae</taxon>
        <taxon>Bradyrhizobium</taxon>
        <taxon>Bradyrhizobium barranii</taxon>
    </lineage>
</organism>
<accession>A0A7Z0TPU3</accession>
<dbReference type="EMBL" id="CP088280">
    <property type="protein sequence ID" value="UGX90317.1"/>
    <property type="molecule type" value="Genomic_DNA"/>
</dbReference>
<feature type="region of interest" description="Disordered" evidence="1">
    <location>
        <begin position="261"/>
        <end position="294"/>
    </location>
</feature>
<dbReference type="RefSeq" id="WP_166352171.1">
    <property type="nucleotide sequence ID" value="NZ_CP088280.1"/>
</dbReference>
<feature type="region of interest" description="Disordered" evidence="1">
    <location>
        <begin position="162"/>
        <end position="185"/>
    </location>
</feature>
<evidence type="ECO:0000313" key="4">
    <source>
        <dbReference type="Proteomes" id="UP000564836"/>
    </source>
</evidence>
<sequence length="294" mass="32592">MQRFNPAEAMMRTYHTLARITINKADPSRMMQEIAADFMFGGDKGDNRERIEQAQNYGFTATPLPRDEQQQGGVQDGKASPIKGEAAEAIVAFMGGQRNHPVVLALDDRRHRPRGLKPGESAQHDDIGQMTLMRRTGLFLLSLDSKDKDGKNVERMVSLRHVEKKKQERPKTHSGANQQRARDRMPPLTLEQFDAQQAQEAENFKHEGESVNTEVRCTKGRIEFRVGDTVVGYYDKGAKRWTLIGEVRLGSEDASHPVYGVNGGVGMTTEPSGDGAVLVKAPKPGPPTSQDTEP</sequence>
<gene>
    <name evidence="3" type="ORF">G6321_00031270</name>
    <name evidence="2" type="ORF">G6321_37000</name>
</gene>
<evidence type="ECO:0000256" key="1">
    <source>
        <dbReference type="SAM" id="MobiDB-lite"/>
    </source>
</evidence>
<dbReference type="AlphaFoldDB" id="A0A7Z0TPU3"/>
<reference evidence="2" key="2">
    <citation type="submission" date="2020-06" db="EMBL/GenBank/DDBJ databases">
        <title>Whole Genome Sequence of Bradyrhizobium sp. Strain 323S2.</title>
        <authorList>
            <person name="Bromfield E.S.P."/>
        </authorList>
    </citation>
    <scope>NUCLEOTIDE SEQUENCE [LARGE SCALE GENOMIC DNA]</scope>
    <source>
        <strain evidence="2">323S2</strain>
    </source>
</reference>
<proteinExistence type="predicted"/>
<dbReference type="EMBL" id="JACBFH010000001">
    <property type="protein sequence ID" value="NYY93783.1"/>
    <property type="molecule type" value="Genomic_DNA"/>
</dbReference>
<evidence type="ECO:0000313" key="2">
    <source>
        <dbReference type="EMBL" id="NYY93783.1"/>
    </source>
</evidence>
<reference evidence="3 4" key="1">
    <citation type="journal article" date="2017" name="Syst. Appl. Microbiol.">
        <title>Soybeans inoculated with root zone soils of Canadian native legumes harbour diverse and novel Bradyrhizobium spp. that possess agricultural potential.</title>
        <authorList>
            <person name="Bromfield E.S.P."/>
            <person name="Cloutier S."/>
            <person name="Tambong J.T."/>
            <person name="Tran Thi T.V."/>
        </authorList>
    </citation>
    <scope>NUCLEOTIDE SEQUENCE [LARGE SCALE GENOMIC DNA]</scope>
    <source>
        <strain evidence="3 4">323S2</strain>
    </source>
</reference>
<evidence type="ECO:0000313" key="3">
    <source>
        <dbReference type="EMBL" id="UGX90317.1"/>
    </source>
</evidence>
<reference evidence="3 4" key="3">
    <citation type="journal article" date="2022" name="Int. J. Syst. Evol. Microbiol.">
        <title>Strains of Bradyrhizobium barranii sp. nov. associated with legumes native to Canada are symbionts of soybeans and belong to different subspecies (subsp. barranii subsp. nov. and subsp. apii subsp. nov.) and symbiovars (sv. glycinearum and sv. septentrionale).</title>
        <authorList>
            <person name="Bromfield E.S.P."/>
            <person name="Cloutier S."/>
            <person name="Wasai-Hara S."/>
            <person name="Minamisawa K."/>
        </authorList>
    </citation>
    <scope>NUCLEOTIDE SEQUENCE [LARGE SCALE GENOMIC DNA]</scope>
    <source>
        <strain evidence="3 4">323S2</strain>
    </source>
</reference>
<protein>
    <submittedName>
        <fullName evidence="2">Phage baseplate assembly protein</fullName>
    </submittedName>
</protein>